<dbReference type="EMBL" id="DRMS01000115">
    <property type="protein sequence ID" value="HFC91729.1"/>
    <property type="molecule type" value="Genomic_DNA"/>
</dbReference>
<reference evidence="1" key="1">
    <citation type="journal article" date="2020" name="mSystems">
        <title>Genome- and Community-Level Interaction Insights into Carbon Utilization and Element Cycling Functions of Hydrothermarchaeota in Hydrothermal Sediment.</title>
        <authorList>
            <person name="Zhou Z."/>
            <person name="Liu Y."/>
            <person name="Xu W."/>
            <person name="Pan J."/>
            <person name="Luo Z.H."/>
            <person name="Li M."/>
        </authorList>
    </citation>
    <scope>NUCLEOTIDE SEQUENCE [LARGE SCALE GENOMIC DNA]</scope>
    <source>
        <strain evidence="1">HyVt-493</strain>
    </source>
</reference>
<sequence>MDSITPNKEIIRRICILNGGTCCYISHTKGDSFIEILTDITEKRLNNFAKELSEWSGINYKAFSLKTPDNNKNKFSHINNKILPINN</sequence>
<gene>
    <name evidence="1" type="ORF">ENJ51_02830</name>
</gene>
<name>A0A7V2WUF4_LEUMU</name>
<dbReference type="Proteomes" id="UP000885750">
    <property type="component" value="Unassembled WGS sequence"/>
</dbReference>
<organism evidence="1">
    <name type="scientific">Leucothrix mucor</name>
    <dbReference type="NCBI Taxonomy" id="45248"/>
    <lineage>
        <taxon>Bacteria</taxon>
        <taxon>Pseudomonadati</taxon>
        <taxon>Pseudomonadota</taxon>
        <taxon>Gammaproteobacteria</taxon>
        <taxon>Thiotrichales</taxon>
        <taxon>Thiotrichaceae</taxon>
        <taxon>Leucothrix</taxon>
    </lineage>
</organism>
<dbReference type="AlphaFoldDB" id="A0A7V2WUF4"/>
<comment type="caution">
    <text evidence="1">The sequence shown here is derived from an EMBL/GenBank/DDBJ whole genome shotgun (WGS) entry which is preliminary data.</text>
</comment>
<accession>A0A7V2WUF4</accession>
<evidence type="ECO:0000313" key="1">
    <source>
        <dbReference type="EMBL" id="HFC91729.1"/>
    </source>
</evidence>
<protein>
    <submittedName>
        <fullName evidence="1">Uncharacterized protein</fullName>
    </submittedName>
</protein>
<proteinExistence type="predicted"/>